<feature type="transmembrane region" description="Helical" evidence="1">
    <location>
        <begin position="69"/>
        <end position="93"/>
    </location>
</feature>
<proteinExistence type="predicted"/>
<reference evidence="2" key="1">
    <citation type="submission" date="2018-05" db="EMBL/GenBank/DDBJ databases">
        <authorList>
            <person name="Lanie J.A."/>
            <person name="Ng W.-L."/>
            <person name="Kazmierczak K.M."/>
            <person name="Andrzejewski T.M."/>
            <person name="Davidsen T.M."/>
            <person name="Wayne K.J."/>
            <person name="Tettelin H."/>
            <person name="Glass J.I."/>
            <person name="Rusch D."/>
            <person name="Podicherti R."/>
            <person name="Tsui H.-C.T."/>
            <person name="Winkler M.E."/>
        </authorList>
    </citation>
    <scope>NUCLEOTIDE SEQUENCE</scope>
</reference>
<keyword evidence="1" id="KW-1133">Transmembrane helix</keyword>
<dbReference type="AlphaFoldDB" id="A0A382QD69"/>
<evidence type="ECO:0000313" key="2">
    <source>
        <dbReference type="EMBL" id="SVC83499.1"/>
    </source>
</evidence>
<gene>
    <name evidence="2" type="ORF">METZ01_LOCUS336353</name>
</gene>
<organism evidence="2">
    <name type="scientific">marine metagenome</name>
    <dbReference type="NCBI Taxonomy" id="408172"/>
    <lineage>
        <taxon>unclassified sequences</taxon>
        <taxon>metagenomes</taxon>
        <taxon>ecological metagenomes</taxon>
    </lineage>
</organism>
<sequence length="178" mass="20746">MEWKSFLHVKLKQIRESDIRPYHALVVASAFSLATAFGFWIHKFLLFQPHTSEIIGWISTNNYPKHQEFSYYLLALIGIPVATFIYTLFWIILSQFVAKWVRQPTTLLLKQNALASSFLLLTWYRIWDLNRNPLLGLLLPMVLVFVTKIGIIGRQLRTRDSVIPTPPVAKTNQKQVYK</sequence>
<feature type="non-terminal residue" evidence="2">
    <location>
        <position position="178"/>
    </location>
</feature>
<keyword evidence="1" id="KW-0472">Membrane</keyword>
<feature type="transmembrane region" description="Helical" evidence="1">
    <location>
        <begin position="133"/>
        <end position="151"/>
    </location>
</feature>
<accession>A0A382QD69</accession>
<evidence type="ECO:0000256" key="1">
    <source>
        <dbReference type="SAM" id="Phobius"/>
    </source>
</evidence>
<feature type="transmembrane region" description="Helical" evidence="1">
    <location>
        <begin position="21"/>
        <end position="41"/>
    </location>
</feature>
<dbReference type="EMBL" id="UINC01113713">
    <property type="protein sequence ID" value="SVC83499.1"/>
    <property type="molecule type" value="Genomic_DNA"/>
</dbReference>
<name>A0A382QD69_9ZZZZ</name>
<protein>
    <submittedName>
        <fullName evidence="2">Uncharacterized protein</fullName>
    </submittedName>
</protein>
<keyword evidence="1" id="KW-0812">Transmembrane</keyword>